<evidence type="ECO:0008006" key="3">
    <source>
        <dbReference type="Google" id="ProtNLM"/>
    </source>
</evidence>
<organism evidence="1 2">
    <name type="scientific">Cytobacillus oceanisediminis</name>
    <dbReference type="NCBI Taxonomy" id="665099"/>
    <lineage>
        <taxon>Bacteria</taxon>
        <taxon>Bacillati</taxon>
        <taxon>Bacillota</taxon>
        <taxon>Bacilli</taxon>
        <taxon>Bacillales</taxon>
        <taxon>Bacillaceae</taxon>
        <taxon>Cytobacillus</taxon>
    </lineage>
</organism>
<accession>A0ABX3CKD4</accession>
<evidence type="ECO:0000313" key="1">
    <source>
        <dbReference type="EMBL" id="OHX41663.1"/>
    </source>
</evidence>
<comment type="caution">
    <text evidence="1">The sequence shown here is derived from an EMBL/GenBank/DDBJ whole genome shotgun (WGS) entry which is preliminary data.</text>
</comment>
<gene>
    <name evidence="1" type="ORF">BBV17_27880</name>
</gene>
<name>A0ABX3CKD4_9BACI</name>
<dbReference type="EMBL" id="MBRJ01000055">
    <property type="protein sequence ID" value="OHX41663.1"/>
    <property type="molecule type" value="Genomic_DNA"/>
</dbReference>
<dbReference type="Gene3D" id="3.10.450.40">
    <property type="match status" value="1"/>
</dbReference>
<dbReference type="InterPro" id="IPR020288">
    <property type="entry name" value="Sheath_initiator"/>
</dbReference>
<dbReference type="Proteomes" id="UP000180194">
    <property type="component" value="Unassembled WGS sequence"/>
</dbReference>
<sequence>MKTLELINGDLVYENGDFKMIEGENEIAQCLSIPLGTNLKEWFLDERFGVDFTLILGKSNDEEARAEVMRVLSQEERVASIDNLTISNDFTNRIRTIRYSVTLIDGSTLSDEVILGA</sequence>
<proteinExistence type="predicted"/>
<protein>
    <recommendedName>
        <fullName evidence="3">DUF2634 domain-containing protein</fullName>
    </recommendedName>
</protein>
<evidence type="ECO:0000313" key="2">
    <source>
        <dbReference type="Proteomes" id="UP000180194"/>
    </source>
</evidence>
<dbReference type="SUPFAM" id="SSF160719">
    <property type="entry name" value="gpW/gp25-like"/>
    <property type="match status" value="1"/>
</dbReference>
<dbReference type="RefSeq" id="WP_071159567.1">
    <property type="nucleotide sequence ID" value="NZ_MBRJ01000055.1"/>
</dbReference>
<reference evidence="1 2" key="1">
    <citation type="submission" date="2016-07" db="EMBL/GenBank/DDBJ databases">
        <title>Bacillus oceanisediminis whole genome.</title>
        <authorList>
            <person name="Pal Y."/>
            <person name="Verma A."/>
            <person name="Mual P."/>
            <person name="Srinivasan K."/>
        </authorList>
    </citation>
    <scope>NUCLEOTIDE SEQUENCE [LARGE SCALE GENOMIC DNA]</scope>
    <source>
        <strain evidence="1 2">Bhandara28</strain>
    </source>
</reference>
<keyword evidence="2" id="KW-1185">Reference proteome</keyword>
<dbReference type="Pfam" id="PF10934">
    <property type="entry name" value="Sheath_initiator"/>
    <property type="match status" value="1"/>
</dbReference>